<evidence type="ECO:0000313" key="3">
    <source>
        <dbReference type="Proteomes" id="UP000649573"/>
    </source>
</evidence>
<dbReference type="InterPro" id="IPR016040">
    <property type="entry name" value="NAD(P)-bd_dom"/>
</dbReference>
<name>A0ABQ2VGE3_9PSEU</name>
<evidence type="ECO:0000259" key="1">
    <source>
        <dbReference type="Pfam" id="PF13460"/>
    </source>
</evidence>
<accession>A0ABQ2VGE3</accession>
<feature type="domain" description="NAD(P)-binding" evidence="1">
    <location>
        <begin position="11"/>
        <end position="70"/>
    </location>
</feature>
<dbReference type="SUPFAM" id="SSF51735">
    <property type="entry name" value="NAD(P)-binding Rossmann-fold domains"/>
    <property type="match status" value="1"/>
</dbReference>
<dbReference type="Gene3D" id="3.40.50.720">
    <property type="entry name" value="NAD(P)-binding Rossmann-like Domain"/>
    <property type="match status" value="1"/>
</dbReference>
<gene>
    <name evidence="2" type="ORF">GCM10010178_89300</name>
</gene>
<reference evidence="3" key="1">
    <citation type="journal article" date="2019" name="Int. J. Syst. Evol. Microbiol.">
        <title>The Global Catalogue of Microorganisms (GCM) 10K type strain sequencing project: providing services to taxonomists for standard genome sequencing and annotation.</title>
        <authorList>
            <consortium name="The Broad Institute Genomics Platform"/>
            <consortium name="The Broad Institute Genome Sequencing Center for Infectious Disease"/>
            <person name="Wu L."/>
            <person name="Ma J."/>
        </authorList>
    </citation>
    <scope>NUCLEOTIDE SEQUENCE [LARGE SCALE GENOMIC DNA]</scope>
    <source>
        <strain evidence="3">JCM 3296</strain>
    </source>
</reference>
<dbReference type="Pfam" id="PF13460">
    <property type="entry name" value="NAD_binding_10"/>
    <property type="match status" value="1"/>
</dbReference>
<evidence type="ECO:0000313" key="2">
    <source>
        <dbReference type="EMBL" id="GGU85262.1"/>
    </source>
</evidence>
<keyword evidence="3" id="KW-1185">Reference proteome</keyword>
<dbReference type="InterPro" id="IPR036291">
    <property type="entry name" value="NAD(P)-bd_dom_sf"/>
</dbReference>
<sequence>MRPGQNVLVLGATGGTGRMAVQVARRLGAHQVVAVGCDPERLAALPGLTATALTGDAETIARVDAEIDIVLDFLWAAPAAEAMAAMVSNRADPTRPLTWVNLGETASPERRCRPARYARQGFTS</sequence>
<proteinExistence type="predicted"/>
<organism evidence="2 3">
    <name type="scientific">Lentzea flava</name>
    <dbReference type="NCBI Taxonomy" id="103732"/>
    <lineage>
        <taxon>Bacteria</taxon>
        <taxon>Bacillati</taxon>
        <taxon>Actinomycetota</taxon>
        <taxon>Actinomycetes</taxon>
        <taxon>Pseudonocardiales</taxon>
        <taxon>Pseudonocardiaceae</taxon>
        <taxon>Lentzea</taxon>
    </lineage>
</organism>
<dbReference type="Proteomes" id="UP000649573">
    <property type="component" value="Unassembled WGS sequence"/>
</dbReference>
<dbReference type="EMBL" id="BMRE01000094">
    <property type="protein sequence ID" value="GGU85262.1"/>
    <property type="molecule type" value="Genomic_DNA"/>
</dbReference>
<protein>
    <recommendedName>
        <fullName evidence="1">NAD(P)-binding domain-containing protein</fullName>
    </recommendedName>
</protein>
<comment type="caution">
    <text evidence="2">The sequence shown here is derived from an EMBL/GenBank/DDBJ whole genome shotgun (WGS) entry which is preliminary data.</text>
</comment>